<evidence type="ECO:0000313" key="1">
    <source>
        <dbReference type="EnsemblPlants" id="AVESA.00010b.r2.UnG1402220.1.CDS.1"/>
    </source>
</evidence>
<name>A0ACD6AGH7_AVESA</name>
<dbReference type="Proteomes" id="UP001732700">
    <property type="component" value="Unassembled WGS sequence"/>
</dbReference>
<organism evidence="1 2">
    <name type="scientific">Avena sativa</name>
    <name type="common">Oat</name>
    <dbReference type="NCBI Taxonomy" id="4498"/>
    <lineage>
        <taxon>Eukaryota</taxon>
        <taxon>Viridiplantae</taxon>
        <taxon>Streptophyta</taxon>
        <taxon>Embryophyta</taxon>
        <taxon>Tracheophyta</taxon>
        <taxon>Spermatophyta</taxon>
        <taxon>Magnoliopsida</taxon>
        <taxon>Liliopsida</taxon>
        <taxon>Poales</taxon>
        <taxon>Poaceae</taxon>
        <taxon>BOP clade</taxon>
        <taxon>Pooideae</taxon>
        <taxon>Poodae</taxon>
        <taxon>Poeae</taxon>
        <taxon>Poeae Chloroplast Group 1 (Aveneae type)</taxon>
        <taxon>Aveninae</taxon>
        <taxon>Avena</taxon>
    </lineage>
</organism>
<reference evidence="1" key="1">
    <citation type="submission" date="2025-09" db="UniProtKB">
        <authorList>
            <consortium name="EnsemblPlants"/>
        </authorList>
    </citation>
    <scope>IDENTIFICATION</scope>
</reference>
<proteinExistence type="predicted"/>
<dbReference type="EnsemblPlants" id="AVESA.00010b.r2.UnG1402220.1">
    <property type="protein sequence ID" value="AVESA.00010b.r2.UnG1402220.1.CDS.1"/>
    <property type="gene ID" value="AVESA.00010b.r2.UnG1402220"/>
</dbReference>
<protein>
    <submittedName>
        <fullName evidence="1">Uncharacterized protein</fullName>
    </submittedName>
</protein>
<keyword evidence="2" id="KW-1185">Reference proteome</keyword>
<accession>A0ACD6AGH7</accession>
<sequence>MDMDMEEEHTTTTLVQRHPLLLCFLFFLGFLYTFLYPIFVFLLASSPVLLLTAFLLGIVLLHSVPQHEHDHHHHHHVHKKITRPPQSQTTTLTVPAPARRRPSPSTSSSSDSDQDNPPAASLAMSTATSLGSFPDATGDDDSSEDSDLDNTQAENHHHQRSKDLLVRGVAWTADDMKSIENIGSLELERNATVEKVMSERLNSPRHPPPQQHRRGHVAAWKKSNPFDLDDEDFPGSAPSMPSPNPFFDDEDDILPLHHAPQPGPGPGAAAQAQAQQKNAMLFRRHESFTVGAPHASDFRPSRFRPYFAIDDKMQQQQGQPVAVPGGGGGKISPSSSSSSSSSFSAGANAYTSVSAHNKQEEEAAEQEKALAEAEAAAILEAKTDDHPPEMFVVRPREVVALDVELISDSSDEDISLPEPMMKVQEQQQQQHVVVAAAVPGQDDEDDEGESFEVESITKQVAAAAEGKGKQLDPAVYGDYNPSAGTGTGTGTGTVEEKKALPPLAPPSMAQIKLASMRRVFSEEDADEPMAAPSGLEDTTTLPKEEQDMFPLPPPPESAAAAGAAPPLASAAKKGVGKSVKYKPPSKKAVMGFFQGKGKA</sequence>
<evidence type="ECO:0000313" key="2">
    <source>
        <dbReference type="Proteomes" id="UP001732700"/>
    </source>
</evidence>